<feature type="domain" description="Spore protein YkvP/CgeB glycosyl transferase-like" evidence="1">
    <location>
        <begin position="205"/>
        <end position="322"/>
    </location>
</feature>
<accession>B3EF26</accession>
<gene>
    <name evidence="2" type="ordered locus">Clim_1849</name>
</gene>
<reference evidence="2 3" key="1">
    <citation type="submission" date="2008-05" db="EMBL/GenBank/DDBJ databases">
        <title>Complete sequence of Chlorobium limicola DSM 245.</title>
        <authorList>
            <consortium name="US DOE Joint Genome Institute"/>
            <person name="Lucas S."/>
            <person name="Copeland A."/>
            <person name="Lapidus A."/>
            <person name="Glavina del Rio T."/>
            <person name="Dalin E."/>
            <person name="Tice H."/>
            <person name="Bruce D."/>
            <person name="Goodwin L."/>
            <person name="Pitluck S."/>
            <person name="Schmutz J."/>
            <person name="Larimer F."/>
            <person name="Land M."/>
            <person name="Hauser L."/>
            <person name="Kyrpides N."/>
            <person name="Ovchinnikova G."/>
            <person name="Zhao F."/>
            <person name="Li T."/>
            <person name="Liu Z."/>
            <person name="Overmann J."/>
            <person name="Bryant D.A."/>
            <person name="Richardson P."/>
        </authorList>
    </citation>
    <scope>NUCLEOTIDE SEQUENCE [LARGE SCALE GENOMIC DNA]</scope>
    <source>
        <strain evidence="3">DSM 245 / NBRC 103803 / 6330</strain>
    </source>
</reference>
<evidence type="ECO:0000259" key="1">
    <source>
        <dbReference type="Pfam" id="PF13524"/>
    </source>
</evidence>
<dbReference type="Proteomes" id="UP000008841">
    <property type="component" value="Chromosome"/>
</dbReference>
<name>B3EF26_CHLL2</name>
<dbReference type="eggNOG" id="COG4641">
    <property type="taxonomic scope" value="Bacteria"/>
</dbReference>
<dbReference type="STRING" id="290315.Clim_1849"/>
<sequence>MTAMKTSILYAGLANPHVGWLAIDELAELFAQYFHAEILSPRLIPGKWTERLIHPDKTVFEPLRTDGGDLLIVIARNPGDLAMINAITDCRKKFGKLYAFITDSYFHAGYVKETAEFDAITVTAQEDIAYPADRFGIPIHQLYQGTDCLNWAPAKRHEREIDIIGFGRTPQSYHTCFSKRFHPASSPSLYLHSPLGNLTGPGIRLERGMLFKLLHRSRISLAFHLFVEPQGNRPRSMMVTSRWLESLLSGCIVAGKRPVSRMADDMLFWPGATTELSDEPEKAADELISLLSRNDDLEQQRIINIAQTITHHDWRYRIETFCNLMQLPVPPALQDDKARLKQLCPKL</sequence>
<dbReference type="Pfam" id="PF13524">
    <property type="entry name" value="Glyco_trans_1_2"/>
    <property type="match status" value="1"/>
</dbReference>
<dbReference type="InterPro" id="IPR055259">
    <property type="entry name" value="YkvP/CgeB_Glyco_trans-like"/>
</dbReference>
<dbReference type="EMBL" id="CP001097">
    <property type="protein sequence ID" value="ACD90888.1"/>
    <property type="molecule type" value="Genomic_DNA"/>
</dbReference>
<dbReference type="KEGG" id="cli:Clim_1849"/>
<organism evidence="2 3">
    <name type="scientific">Chlorobium limicola (strain DSM 245 / NBRC 103803 / 6330)</name>
    <dbReference type="NCBI Taxonomy" id="290315"/>
    <lineage>
        <taxon>Bacteria</taxon>
        <taxon>Pseudomonadati</taxon>
        <taxon>Chlorobiota</taxon>
        <taxon>Chlorobiia</taxon>
        <taxon>Chlorobiales</taxon>
        <taxon>Chlorobiaceae</taxon>
        <taxon>Chlorobium/Pelodictyon group</taxon>
        <taxon>Chlorobium</taxon>
    </lineage>
</organism>
<protein>
    <recommendedName>
        <fullName evidence="1">Spore protein YkvP/CgeB glycosyl transferase-like domain-containing protein</fullName>
    </recommendedName>
</protein>
<dbReference type="AlphaFoldDB" id="B3EF26"/>
<evidence type="ECO:0000313" key="2">
    <source>
        <dbReference type="EMBL" id="ACD90888.1"/>
    </source>
</evidence>
<dbReference type="HOGENOM" id="CLU_803614_0_0_10"/>
<evidence type="ECO:0000313" key="3">
    <source>
        <dbReference type="Proteomes" id="UP000008841"/>
    </source>
</evidence>
<proteinExistence type="predicted"/>